<evidence type="ECO:0000313" key="2">
    <source>
        <dbReference type="Proteomes" id="UP001198151"/>
    </source>
</evidence>
<sequence length="128" mass="14855">MPTIKAVKSSPEGKNGVFAESAEVSELPSPEHMQMLREICTDALKNAYKEQVNVLLFPAIPYAEQNSLMFQAISIQYKAMREFQDSHPYPKEIRILCKDDRVLNMYMVVWNLYYAEDKASRMNDGRWD</sequence>
<dbReference type="SUPFAM" id="SSF52949">
    <property type="entry name" value="Macro domain-like"/>
    <property type="match status" value="1"/>
</dbReference>
<accession>A0ABS8G1U7</accession>
<dbReference type="EMBL" id="JAJEQX010000051">
    <property type="protein sequence ID" value="MCC2256141.1"/>
    <property type="molecule type" value="Genomic_DNA"/>
</dbReference>
<protein>
    <submittedName>
        <fullName evidence="1">Uncharacterized protein</fullName>
    </submittedName>
</protein>
<dbReference type="Gene3D" id="3.40.220.10">
    <property type="entry name" value="Leucine Aminopeptidase, subunit E, domain 1"/>
    <property type="match status" value="1"/>
</dbReference>
<proteinExistence type="predicted"/>
<name>A0ABS8G1U7_9FIRM</name>
<comment type="caution">
    <text evidence="1">The sequence shown here is derived from an EMBL/GenBank/DDBJ whole genome shotgun (WGS) entry which is preliminary data.</text>
</comment>
<reference evidence="1 2" key="1">
    <citation type="submission" date="2021-10" db="EMBL/GenBank/DDBJ databases">
        <title>Anaerobic single-cell dispensing facilitates the cultivation of human gut bacteria.</title>
        <authorList>
            <person name="Afrizal A."/>
        </authorList>
    </citation>
    <scope>NUCLEOTIDE SEQUENCE [LARGE SCALE GENOMIC DNA]</scope>
    <source>
        <strain evidence="1 2">CLA-AA-H200</strain>
    </source>
</reference>
<gene>
    <name evidence="1" type="ORF">LKD70_17305</name>
</gene>
<keyword evidence="2" id="KW-1185">Reference proteome</keyword>
<dbReference type="InterPro" id="IPR043472">
    <property type="entry name" value="Macro_dom-like"/>
</dbReference>
<dbReference type="RefSeq" id="WP_227709122.1">
    <property type="nucleotide sequence ID" value="NZ_JAJEQX010000051.1"/>
</dbReference>
<organism evidence="1 2">
    <name type="scientific">Ruminococcus turbiniformis</name>
    <dbReference type="NCBI Taxonomy" id="2881258"/>
    <lineage>
        <taxon>Bacteria</taxon>
        <taxon>Bacillati</taxon>
        <taxon>Bacillota</taxon>
        <taxon>Clostridia</taxon>
        <taxon>Eubacteriales</taxon>
        <taxon>Oscillospiraceae</taxon>
        <taxon>Ruminococcus</taxon>
    </lineage>
</organism>
<evidence type="ECO:0000313" key="1">
    <source>
        <dbReference type="EMBL" id="MCC2256141.1"/>
    </source>
</evidence>
<dbReference type="Proteomes" id="UP001198151">
    <property type="component" value="Unassembled WGS sequence"/>
</dbReference>